<protein>
    <submittedName>
        <fullName evidence="4">NAD(P)-dependent oxidoreductase</fullName>
    </submittedName>
</protein>
<organism evidence="4 5">
    <name type="scientific">Georhizobium profundi</name>
    <dbReference type="NCBI Taxonomy" id="2341112"/>
    <lineage>
        <taxon>Bacteria</taxon>
        <taxon>Pseudomonadati</taxon>
        <taxon>Pseudomonadota</taxon>
        <taxon>Alphaproteobacteria</taxon>
        <taxon>Hyphomicrobiales</taxon>
        <taxon>Rhizobiaceae</taxon>
        <taxon>Georhizobium</taxon>
    </lineage>
</organism>
<dbReference type="Proteomes" id="UP000268192">
    <property type="component" value="Chromosome"/>
</dbReference>
<dbReference type="PANTHER" id="PTHR43000">
    <property type="entry name" value="DTDP-D-GLUCOSE 4,6-DEHYDRATASE-RELATED"/>
    <property type="match status" value="1"/>
</dbReference>
<dbReference type="OrthoDB" id="9771073at2"/>
<dbReference type="CDD" id="cd08946">
    <property type="entry name" value="SDR_e"/>
    <property type="match status" value="1"/>
</dbReference>
<dbReference type="InterPro" id="IPR036291">
    <property type="entry name" value="NAD(P)-bd_dom_sf"/>
</dbReference>
<keyword evidence="5" id="KW-1185">Reference proteome</keyword>
<evidence type="ECO:0000256" key="2">
    <source>
        <dbReference type="ARBA" id="ARBA00007637"/>
    </source>
</evidence>
<sequence length="318" mass="33384">MPISDLPALARPAEGARRVLVTGAAGFIGAWILRTLVREGWEPVVFDLSRDRRLVAEICGAAIAETLDWITGDIANAEDLHSAARGTDAIIHLAGLLTPGCRANPARGAQINLIGLLNVFAAAKALGHERVLYMSSAGVYGPDGGSIPQPTTLYGAFKLAGEICAKAFAADDGISSIGIRPYVVYGPGREQGLSAGPSLAARAIGEGRSYTIPFTGPLDMIHVGDVAEAFVTALNTKFEGAHIVNLFGQRLEAEAVARELQLLAPSGLTVSAEGPAMPIVLPQADNSSNLLKTWSPRPLAEGLAQTIEFYRTRARIVA</sequence>
<gene>
    <name evidence="4" type="ORF">D5400_03550</name>
</gene>
<dbReference type="RefSeq" id="WP_126007704.1">
    <property type="nucleotide sequence ID" value="NZ_CP032509.1"/>
</dbReference>
<dbReference type="AlphaFoldDB" id="A0A3Q8XRK2"/>
<comment type="pathway">
    <text evidence="1">Bacterial outer membrane biogenesis; LPS O-antigen biosynthesis.</text>
</comment>
<feature type="domain" description="NAD-dependent epimerase/dehydratase" evidence="3">
    <location>
        <begin position="19"/>
        <end position="245"/>
    </location>
</feature>
<name>A0A3Q8XRK2_9HYPH</name>
<reference evidence="4 5" key="1">
    <citation type="submission" date="2018-09" db="EMBL/GenBank/DDBJ databases">
        <title>Marinorhizobium profundi gen. nov., sp. nov., isolated from a deep-sea sediment sample from the New Britain Trench and proposal of Marinorhizobiaceae fam. nov. in the order Rhizobiales of the class Alphaproteobacteria.</title>
        <authorList>
            <person name="Cao J."/>
        </authorList>
    </citation>
    <scope>NUCLEOTIDE SEQUENCE [LARGE SCALE GENOMIC DNA]</scope>
    <source>
        <strain evidence="4 5">WS11</strain>
    </source>
</reference>
<proteinExistence type="inferred from homology"/>
<evidence type="ECO:0000313" key="4">
    <source>
        <dbReference type="EMBL" id="AZN73556.1"/>
    </source>
</evidence>
<evidence type="ECO:0000259" key="3">
    <source>
        <dbReference type="Pfam" id="PF01370"/>
    </source>
</evidence>
<comment type="similarity">
    <text evidence="2">Belongs to the NAD(P)-dependent epimerase/dehydratase family.</text>
</comment>
<dbReference type="SUPFAM" id="SSF51735">
    <property type="entry name" value="NAD(P)-binding Rossmann-fold domains"/>
    <property type="match status" value="1"/>
</dbReference>
<dbReference type="InterPro" id="IPR001509">
    <property type="entry name" value="Epimerase_deHydtase"/>
</dbReference>
<accession>A0A3Q8XRK2</accession>
<evidence type="ECO:0000256" key="1">
    <source>
        <dbReference type="ARBA" id="ARBA00005125"/>
    </source>
</evidence>
<dbReference type="Gene3D" id="3.40.50.720">
    <property type="entry name" value="NAD(P)-binding Rossmann-like Domain"/>
    <property type="match status" value="1"/>
</dbReference>
<dbReference type="KEGG" id="abaw:D5400_03550"/>
<dbReference type="Pfam" id="PF01370">
    <property type="entry name" value="Epimerase"/>
    <property type="match status" value="1"/>
</dbReference>
<evidence type="ECO:0000313" key="5">
    <source>
        <dbReference type="Proteomes" id="UP000268192"/>
    </source>
</evidence>
<dbReference type="EMBL" id="CP032509">
    <property type="protein sequence ID" value="AZN73556.1"/>
    <property type="molecule type" value="Genomic_DNA"/>
</dbReference>